<dbReference type="OrthoDB" id="9806435at2"/>
<dbReference type="Proteomes" id="UP000006377">
    <property type="component" value="Chromosome"/>
</dbReference>
<evidence type="ECO:0000256" key="2">
    <source>
        <dbReference type="ARBA" id="ARBA00004667"/>
    </source>
</evidence>
<evidence type="ECO:0000256" key="3">
    <source>
        <dbReference type="ARBA" id="ARBA00009489"/>
    </source>
</evidence>
<keyword evidence="8 13" id="KW-0808">Transferase</keyword>
<dbReference type="UniPathway" id="UPA00031">
    <property type="reaction ID" value="UER00006"/>
</dbReference>
<evidence type="ECO:0000256" key="8">
    <source>
        <dbReference type="ARBA" id="ARBA00022679"/>
    </source>
</evidence>
<dbReference type="HOGENOM" id="CLU_038115_0_1_5"/>
<dbReference type="InterPro" id="IPR013820">
    <property type="entry name" value="ATP_PRibTrfase_cat"/>
</dbReference>
<dbReference type="RefSeq" id="WP_011995514.1">
    <property type="nucleotide sequence ID" value="NC_009719.1"/>
</dbReference>
<evidence type="ECO:0000256" key="1">
    <source>
        <dbReference type="ARBA" id="ARBA00000915"/>
    </source>
</evidence>
<evidence type="ECO:0000256" key="10">
    <source>
        <dbReference type="ARBA" id="ARBA00024861"/>
    </source>
</evidence>
<dbReference type="EMBL" id="CP000774">
    <property type="protein sequence ID" value="ABS62223.1"/>
    <property type="molecule type" value="Genomic_DNA"/>
</dbReference>
<dbReference type="Gene3D" id="3.40.190.10">
    <property type="entry name" value="Periplasmic binding protein-like II"/>
    <property type="match status" value="2"/>
</dbReference>
<evidence type="ECO:0000256" key="4">
    <source>
        <dbReference type="ARBA" id="ARBA00011946"/>
    </source>
</evidence>
<gene>
    <name evidence="13" type="ordered locus">Plav_0600</name>
</gene>
<dbReference type="InterPro" id="IPR018198">
    <property type="entry name" value="ATP_PRibTrfase_CS"/>
</dbReference>
<comment type="function">
    <text evidence="10">Catalyzes the condensation of ATP and 5-phosphoribose 1-diphosphate to form N'-(5'-phosphoribosyl)-ATP (PR-ATP). Has a crucial role in the pathway because the rate of histidine biosynthesis seems to be controlled primarily by regulation of HisG enzymatic activity.</text>
</comment>
<dbReference type="AlphaFoldDB" id="A7HQP0"/>
<evidence type="ECO:0000313" key="14">
    <source>
        <dbReference type="Proteomes" id="UP000006377"/>
    </source>
</evidence>
<proteinExistence type="inferred from homology"/>
<dbReference type="PANTHER" id="PTHR21403:SF8">
    <property type="entry name" value="ATP PHOSPHORIBOSYLTRANSFERASE"/>
    <property type="match status" value="1"/>
</dbReference>
<dbReference type="STRING" id="402881.Plav_0600"/>
<organism evidence="13 14">
    <name type="scientific">Parvibaculum lavamentivorans (strain DS-1 / DSM 13023 / NCIMB 13966)</name>
    <dbReference type="NCBI Taxonomy" id="402881"/>
    <lineage>
        <taxon>Bacteria</taxon>
        <taxon>Pseudomonadati</taxon>
        <taxon>Pseudomonadota</taxon>
        <taxon>Alphaproteobacteria</taxon>
        <taxon>Hyphomicrobiales</taxon>
        <taxon>Parvibaculaceae</taxon>
        <taxon>Parvibaculum</taxon>
    </lineage>
</organism>
<dbReference type="EC" id="2.4.2.17" evidence="4 11"/>
<dbReference type="CDD" id="cd13593">
    <property type="entry name" value="PBP2_HisGL3"/>
    <property type="match status" value="1"/>
</dbReference>
<dbReference type="KEGG" id="pla:Plav_0600"/>
<evidence type="ECO:0000256" key="11">
    <source>
        <dbReference type="NCBIfam" id="TIGR00070"/>
    </source>
</evidence>
<evidence type="ECO:0000259" key="12">
    <source>
        <dbReference type="Pfam" id="PF01634"/>
    </source>
</evidence>
<dbReference type="GO" id="GO:0000105">
    <property type="term" value="P:L-histidine biosynthetic process"/>
    <property type="evidence" value="ECO:0007669"/>
    <property type="project" value="UniProtKB-UniRule"/>
</dbReference>
<keyword evidence="6" id="KW-0028">Amino-acid biosynthesis</keyword>
<comment type="catalytic activity">
    <reaction evidence="1">
        <text>1-(5-phospho-beta-D-ribosyl)-ATP + diphosphate = 5-phospho-alpha-D-ribose 1-diphosphate + ATP</text>
        <dbReference type="Rhea" id="RHEA:18473"/>
        <dbReference type="ChEBI" id="CHEBI:30616"/>
        <dbReference type="ChEBI" id="CHEBI:33019"/>
        <dbReference type="ChEBI" id="CHEBI:58017"/>
        <dbReference type="ChEBI" id="CHEBI:73183"/>
        <dbReference type="EC" id="2.4.2.17"/>
    </reaction>
</comment>
<comment type="similarity">
    <text evidence="3">Belongs to the ATP phosphoribosyltransferase family. Short subfamily.</text>
</comment>
<keyword evidence="7 13" id="KW-0328">Glycosyltransferase</keyword>
<accession>A7HQP0</accession>
<evidence type="ECO:0000256" key="7">
    <source>
        <dbReference type="ARBA" id="ARBA00022676"/>
    </source>
</evidence>
<feature type="domain" description="ATP phosphoribosyltransferase catalytic" evidence="12">
    <location>
        <begin position="55"/>
        <end position="213"/>
    </location>
</feature>
<evidence type="ECO:0000313" key="13">
    <source>
        <dbReference type="EMBL" id="ABS62223.1"/>
    </source>
</evidence>
<name>A7HQP0_PARL1</name>
<dbReference type="eggNOG" id="COG0040">
    <property type="taxonomic scope" value="Bacteria"/>
</dbReference>
<evidence type="ECO:0000256" key="6">
    <source>
        <dbReference type="ARBA" id="ARBA00022605"/>
    </source>
</evidence>
<keyword evidence="9" id="KW-0368">Histidine biosynthesis</keyword>
<keyword evidence="14" id="KW-1185">Reference proteome</keyword>
<comment type="pathway">
    <text evidence="2">Amino-acid biosynthesis; L-histidine biosynthesis; L-histidine from 5-phospho-alpha-D-ribose 1-diphosphate: step 1/9.</text>
</comment>
<sequence length="325" mass="34767">MSGKLVIGLPSKGRLQENANAFFARAGLKVRQDGGRGYTGRLDGMANVEIAFLSASEIAGQLEQGIIHLGVTGEDLIREKLSAPERDVELLLPLGFGHADVVVAVPQSWIDVATMADLDDVALAFHTKRGRRLRVATKYFNLTRSFFAEHGLTDYRIVESLGATEGAPAAGTAEVIVDITSTGATLAANNLKILDDGTILKSQANLVASLGAEWSDAALKAAGEILDRVSAQARAAKVIEVRFAGEGDDAALLDELKKRFGVTLPFGNGVAPVRIAHCPEARLYDLVAFLYAEGRDTVTAVRADYVFEAKNPLRERLVARLKNGN</sequence>
<dbReference type="InterPro" id="IPR001348">
    <property type="entry name" value="ATP_PRibTrfase_HisG"/>
</dbReference>
<dbReference type="SUPFAM" id="SSF53850">
    <property type="entry name" value="Periplasmic binding protein-like II"/>
    <property type="match status" value="1"/>
</dbReference>
<dbReference type="PANTHER" id="PTHR21403">
    <property type="entry name" value="ATP PHOSPHORIBOSYLTRANSFERASE ATP-PRTASE"/>
    <property type="match status" value="1"/>
</dbReference>
<evidence type="ECO:0000256" key="9">
    <source>
        <dbReference type="ARBA" id="ARBA00023102"/>
    </source>
</evidence>
<dbReference type="PROSITE" id="PS01316">
    <property type="entry name" value="ATP_P_PHORIBOSYLTR"/>
    <property type="match status" value="1"/>
</dbReference>
<dbReference type="GO" id="GO:0005737">
    <property type="term" value="C:cytoplasm"/>
    <property type="evidence" value="ECO:0007669"/>
    <property type="project" value="InterPro"/>
</dbReference>
<evidence type="ECO:0000256" key="5">
    <source>
        <dbReference type="ARBA" id="ARBA00020998"/>
    </source>
</evidence>
<dbReference type="NCBIfam" id="TIGR00070">
    <property type="entry name" value="hisG"/>
    <property type="match status" value="1"/>
</dbReference>
<protein>
    <recommendedName>
        <fullName evidence="5 11">ATP phosphoribosyltransferase</fullName>
        <ecNumber evidence="4 11">2.4.2.17</ecNumber>
    </recommendedName>
</protein>
<reference evidence="13 14" key="1">
    <citation type="journal article" date="2011" name="Stand. Genomic Sci.">
        <title>Complete genome sequence of Parvibaculum lavamentivorans type strain (DS-1(T)).</title>
        <authorList>
            <person name="Schleheck D."/>
            <person name="Weiss M."/>
            <person name="Pitluck S."/>
            <person name="Bruce D."/>
            <person name="Land M.L."/>
            <person name="Han S."/>
            <person name="Saunders E."/>
            <person name="Tapia R."/>
            <person name="Detter C."/>
            <person name="Brettin T."/>
            <person name="Han J."/>
            <person name="Woyke T."/>
            <person name="Goodwin L."/>
            <person name="Pennacchio L."/>
            <person name="Nolan M."/>
            <person name="Cook A.M."/>
            <person name="Kjelleberg S."/>
            <person name="Thomas T."/>
        </authorList>
    </citation>
    <scope>NUCLEOTIDE SEQUENCE [LARGE SCALE GENOMIC DNA]</scope>
    <source>
        <strain evidence="14">DS-1 / DSM 13023 / NCIMB 13966</strain>
    </source>
</reference>
<dbReference type="Pfam" id="PF01634">
    <property type="entry name" value="HisG"/>
    <property type="match status" value="1"/>
</dbReference>
<dbReference type="GO" id="GO:0003879">
    <property type="term" value="F:ATP phosphoribosyltransferase activity"/>
    <property type="evidence" value="ECO:0007669"/>
    <property type="project" value="UniProtKB-UniRule"/>
</dbReference>